<comment type="caution">
    <text evidence="6">The sequence shown here is derived from an EMBL/GenBank/DDBJ whole genome shotgun (WGS) entry which is preliminary data.</text>
</comment>
<dbReference type="PANTHER" id="PTHR12146:SF25">
    <property type="entry name" value="PLECTIN_ES10 N-TERMINAL DOMAIN-CONTAINING PROTEIN"/>
    <property type="match status" value="1"/>
</dbReference>
<gene>
    <name evidence="6" type="ORF">Z043_104823</name>
</gene>
<feature type="region of interest" description="Disordered" evidence="4">
    <location>
        <begin position="433"/>
        <end position="452"/>
    </location>
</feature>
<dbReference type="GO" id="GO:0022627">
    <property type="term" value="C:cytosolic small ribosomal subunit"/>
    <property type="evidence" value="ECO:0007669"/>
    <property type="project" value="TreeGrafter"/>
</dbReference>
<dbReference type="AlphaFoldDB" id="A0A0P7XLC6"/>
<dbReference type="Gene3D" id="1.10.10.10">
    <property type="entry name" value="Winged helix-like DNA-binding domain superfamily/Winged helix DNA-binding domain"/>
    <property type="match status" value="1"/>
</dbReference>
<accession>A0A0P7XLC6</accession>
<feature type="region of interest" description="Disordered" evidence="4">
    <location>
        <begin position="472"/>
        <end position="539"/>
    </location>
</feature>
<keyword evidence="3" id="KW-0687">Ribonucleoprotein</keyword>
<name>A0A0P7XLC6_SCLFO</name>
<dbReference type="Pfam" id="PF03501">
    <property type="entry name" value="S10_plectin"/>
    <property type="match status" value="1"/>
</dbReference>
<evidence type="ECO:0000256" key="1">
    <source>
        <dbReference type="ARBA" id="ARBA00007278"/>
    </source>
</evidence>
<dbReference type="Proteomes" id="UP000034805">
    <property type="component" value="Unassembled WGS sequence"/>
</dbReference>
<evidence type="ECO:0000313" key="7">
    <source>
        <dbReference type="Proteomes" id="UP000034805"/>
    </source>
</evidence>
<feature type="region of interest" description="Disordered" evidence="4">
    <location>
        <begin position="595"/>
        <end position="629"/>
    </location>
</feature>
<feature type="region of interest" description="Disordered" evidence="4">
    <location>
        <begin position="284"/>
        <end position="339"/>
    </location>
</feature>
<protein>
    <recommendedName>
        <fullName evidence="5">Plectin/eS10 N-terminal domain-containing protein</fullName>
    </recommendedName>
</protein>
<feature type="compositionally biased region" description="Basic residues" evidence="4">
    <location>
        <begin position="608"/>
        <end position="617"/>
    </location>
</feature>
<feature type="compositionally biased region" description="Basic and acidic residues" evidence="4">
    <location>
        <begin position="322"/>
        <end position="339"/>
    </location>
</feature>
<dbReference type="InterPro" id="IPR037447">
    <property type="entry name" value="Ribosomal_eS10"/>
</dbReference>
<feature type="compositionally biased region" description="Low complexity" evidence="4">
    <location>
        <begin position="742"/>
        <end position="774"/>
    </location>
</feature>
<dbReference type="FunFam" id="1.10.10.10:FF:000388">
    <property type="entry name" value="plectin isoform X1"/>
    <property type="match status" value="1"/>
</dbReference>
<sequence length="1121" mass="123086">PHARSDFPGTPVFEERDSHFWVGGWALSACGEKLDLSSDMTTARTPSAAMGAERKPDSRDTRRRKRSQSEYARFSLKACSGQQNKDVQFSLLAASTASRSLARFLARPLRSGIRKPNTATEVRRRATYNTGQDIRPFLVCLINRGARGSQPCLTRVRETPDDAMVAGMVMPLADLRAIYELLFRDGVMVAKKDKRPQSVHPEVRGRVTNLQVVRAMGSLKSRGFVKETFTWRHYYWYLTNEGVVYLRDYLHLPPEIVPSSLQRVRRQAATLDVTRKAARVQTAYRHRKTNAAEEETSRRAVPRFRGRPMTAEPVKPKSSWEPYERDDSGREARVTDEVSGKKVSIAQTSRPLPDTKISKAAVVAVTMEKVVAMDHEGTRISPSSNTAEKAELPARATAVTVPVVASVAVAVVKSPAVTKVLREEPVEAVAKSVTMETRKQSSEPVASKPAPAVQLREAPPLMAVVKETDQKVSDVTTMAPSPKSLDESTATKVESVPKSKKVKEEKEKVSVSKATEEKHAAAVRDAVQRPSEKTTAQEAPLAAVEKSTTKAALEVPAAVQDEKVAHDVLVSHDLRKEGLNGSAGVCIIAGETPAEPASTVNTETAPSRKSKKKKKKPEKSSEVKALQETVSSLPNRNRWFLQRQEKPSWRKELCGTRLRQRHRPRRLPPEGPRCPSELQKLPSWGKGNSGRLCASLQKHRSGTGRARGETRTPDGPRKADKEKAEPAGLSAEKARQEVPQPSSAAESRRAAAAAAEAEVSGAGGSAHAVVRGAAPVSHSELPLREASASRGSQCPAEGAAQSQPGAESNPAPLDESAMRKKIVVVEEVIEVKKVISPPPGQKSPGAPDPGWTPEAEQASGGVEGPPAGSEWEYEDVWTDDVEEKTWPNFIEDVVPPNESRVWRPSPGGSRARGWCSFRCHLLVAAAIDRLWRGFRFDGRIREEIWKFPQALGGRSELGCAEALALTGRVQVRIPLQLRADTERGKTFMLWRKIKQSHGLSFLGSSTVSHGTSWLIKAPFSLGELTCETTGTSFTTVIHWVQLEDQLEANWAKIVPAGGGRVPLYRGLRSFRRINRVCFPGDAIMQDNYPTLQLIPLCVLEPDPISPLSRVQALFWRQDEDD</sequence>
<feature type="compositionally biased region" description="Basic and acidic residues" evidence="4">
    <location>
        <begin position="502"/>
        <end position="532"/>
    </location>
</feature>
<dbReference type="InterPro" id="IPR036388">
    <property type="entry name" value="WH-like_DNA-bd_sf"/>
</dbReference>
<reference evidence="6 7" key="1">
    <citation type="submission" date="2015-08" db="EMBL/GenBank/DDBJ databases">
        <title>The genome of the Asian arowana (Scleropages formosus).</title>
        <authorList>
            <person name="Tan M.H."/>
            <person name="Gan H.M."/>
            <person name="Croft L.J."/>
            <person name="Austin C.M."/>
        </authorList>
    </citation>
    <scope>NUCLEOTIDE SEQUENCE [LARGE SCALE GENOMIC DNA]</scope>
    <source>
        <strain evidence="6">Aro1</strain>
    </source>
</reference>
<evidence type="ECO:0000256" key="3">
    <source>
        <dbReference type="ARBA" id="ARBA00023274"/>
    </source>
</evidence>
<evidence type="ECO:0000256" key="4">
    <source>
        <dbReference type="SAM" id="MobiDB-lite"/>
    </source>
</evidence>
<evidence type="ECO:0000313" key="6">
    <source>
        <dbReference type="EMBL" id="KPP75880.1"/>
    </source>
</evidence>
<proteinExistence type="inferred from homology"/>
<feature type="compositionally biased region" description="Basic and acidic residues" evidence="4">
    <location>
        <begin position="706"/>
        <end position="725"/>
    </location>
</feature>
<feature type="region of interest" description="Disordered" evidence="4">
    <location>
        <begin position="38"/>
        <end position="69"/>
    </location>
</feature>
<keyword evidence="2" id="KW-0689">Ribosomal protein</keyword>
<organism evidence="6 7">
    <name type="scientific">Scleropages formosus</name>
    <name type="common">Asian bonytongue</name>
    <name type="synonym">Osteoglossum formosum</name>
    <dbReference type="NCBI Taxonomy" id="113540"/>
    <lineage>
        <taxon>Eukaryota</taxon>
        <taxon>Metazoa</taxon>
        <taxon>Chordata</taxon>
        <taxon>Craniata</taxon>
        <taxon>Vertebrata</taxon>
        <taxon>Euteleostomi</taxon>
        <taxon>Actinopterygii</taxon>
        <taxon>Neopterygii</taxon>
        <taxon>Teleostei</taxon>
        <taxon>Osteoglossocephala</taxon>
        <taxon>Osteoglossomorpha</taxon>
        <taxon>Osteoglossiformes</taxon>
        <taxon>Osteoglossidae</taxon>
        <taxon>Scleropages</taxon>
    </lineage>
</organism>
<evidence type="ECO:0000256" key="2">
    <source>
        <dbReference type="ARBA" id="ARBA00022980"/>
    </source>
</evidence>
<feature type="region of interest" description="Disordered" evidence="4">
    <location>
        <begin position="835"/>
        <end position="870"/>
    </location>
</feature>
<feature type="domain" description="Plectin/eS10 N-terminal" evidence="5">
    <location>
        <begin position="170"/>
        <end position="263"/>
    </location>
</feature>
<dbReference type="GO" id="GO:0003723">
    <property type="term" value="F:RNA binding"/>
    <property type="evidence" value="ECO:0007669"/>
    <property type="project" value="TreeGrafter"/>
</dbReference>
<feature type="region of interest" description="Disordered" evidence="4">
    <location>
        <begin position="652"/>
        <end position="815"/>
    </location>
</feature>
<dbReference type="PANTHER" id="PTHR12146">
    <property type="entry name" value="40S RIBOSOMAL PROTEIN S10"/>
    <property type="match status" value="1"/>
</dbReference>
<dbReference type="InterPro" id="IPR005326">
    <property type="entry name" value="Plectin_eS10_N"/>
</dbReference>
<dbReference type="GO" id="GO:0003735">
    <property type="term" value="F:structural constituent of ribosome"/>
    <property type="evidence" value="ECO:0007669"/>
    <property type="project" value="TreeGrafter"/>
</dbReference>
<dbReference type="EMBL" id="JARO02001298">
    <property type="protein sequence ID" value="KPP75880.1"/>
    <property type="molecule type" value="Genomic_DNA"/>
</dbReference>
<comment type="similarity">
    <text evidence="1">Belongs to the eukaryotic ribosomal protein eS10 family.</text>
</comment>
<evidence type="ECO:0000259" key="5">
    <source>
        <dbReference type="Pfam" id="PF03501"/>
    </source>
</evidence>
<feature type="non-terminal residue" evidence="6">
    <location>
        <position position="1"/>
    </location>
</feature>